<gene>
    <name evidence="1" type="ORF">NT05LM_3435</name>
</gene>
<evidence type="ECO:0000313" key="2">
    <source>
        <dbReference type="Proteomes" id="UP000003412"/>
    </source>
</evidence>
<comment type="caution">
    <text evidence="1">The sequence shown here is derived from an EMBL/GenBank/DDBJ whole genome shotgun (WGS) entry which is preliminary data.</text>
</comment>
<dbReference type="EMBL" id="ADXF01001291">
    <property type="protein sequence ID" value="EFR86349.1"/>
    <property type="molecule type" value="Genomic_DNA"/>
</dbReference>
<keyword evidence="1" id="KW-0670">Pyruvate</keyword>
<proteinExistence type="predicted"/>
<reference evidence="1 2" key="1">
    <citation type="journal article" date="2010" name="Microbiol. Resour. Announc.">
        <title>Comparative genomics of the bacterial genus Listeria: Genome evolution is characterized by limited gene acquisition and limited gene loss.</title>
        <authorList>
            <person name="den Bakker H.C."/>
            <person name="Cummings C.A."/>
            <person name="Ferreira V."/>
            <person name="Vatta P."/>
            <person name="Orsi R.H."/>
            <person name="Degoricija L."/>
            <person name="Barker M."/>
            <person name="Petrauskene O."/>
            <person name="Furtado M.R."/>
            <person name="Wiedmann M."/>
        </authorList>
    </citation>
    <scope>NUCLEOTIDE SEQUENCE [LARGE SCALE GENOMIC DNA]</scope>
    <source>
        <strain evidence="1 2">FSL S4-120</strain>
    </source>
</reference>
<organism evidence="1 2">
    <name type="scientific">Listeria marthii FSL S4-120</name>
    <dbReference type="NCBI Taxonomy" id="702457"/>
    <lineage>
        <taxon>Bacteria</taxon>
        <taxon>Bacillati</taxon>
        <taxon>Bacillota</taxon>
        <taxon>Bacilli</taxon>
        <taxon>Bacillales</taxon>
        <taxon>Listeriaceae</taxon>
        <taxon>Listeria</taxon>
    </lineage>
</organism>
<keyword evidence="2" id="KW-1185">Reference proteome</keyword>
<dbReference type="InterPro" id="IPR013785">
    <property type="entry name" value="Aldolase_TIM"/>
</dbReference>
<protein>
    <submittedName>
        <fullName evidence="1">Pyruvate carboxylase</fullName>
    </submittedName>
</protein>
<dbReference type="Proteomes" id="UP000003412">
    <property type="component" value="Chromosome"/>
</dbReference>
<sequence>MKYTIDYYKDMAKELVAQGTHILHTSKEHPSYIQLPIINK</sequence>
<dbReference type="Gene3D" id="3.20.20.70">
    <property type="entry name" value="Aldolase class I"/>
    <property type="match status" value="1"/>
</dbReference>
<evidence type="ECO:0000313" key="1">
    <source>
        <dbReference type="EMBL" id="EFR86349.1"/>
    </source>
</evidence>
<name>A0ABN0BTK0_9LIST</name>
<accession>A0ABN0BTK0</accession>